<dbReference type="EMBL" id="X99149">
    <property type="protein sequence ID" value="CAA67587.1"/>
    <property type="molecule type" value="Genomic_RNA"/>
</dbReference>
<dbReference type="RefSeq" id="NP_835262.1">
    <property type="nucleotide sequence ID" value="NC_004729.1"/>
</dbReference>
<dbReference type="OrthoDB" id="34825at10239"/>
<keyword evidence="1" id="KW-0175">Coiled coil</keyword>
<accession>Q82719</accession>
<reference evidence="2 3" key="1">
    <citation type="journal article" date="1996" name="Arch. Virol.">
        <title>The nucleotide sequence of RNA-1 of Indian peanut clump furovius.</title>
        <authorList>
            <person name="Miller J.S."/>
            <person name="Wesley S.V."/>
            <person name="Naidu R.A."/>
            <person name="Reddy D.V.R."/>
            <person name="Mayo M.A."/>
        </authorList>
    </citation>
    <scope>NUCLEOTIDE SEQUENCE [LARGE SCALE GENOMIC DNA]</scope>
    <source>
        <strain evidence="2">Hyderabad serotype</strain>
    </source>
</reference>
<dbReference type="InterPro" id="IPR007609">
    <property type="entry name" value="Viral_P18"/>
</dbReference>
<reference evidence="3" key="2">
    <citation type="journal article" date="2003" name="Arch. Virol.">
        <title>Molecular diversity of RNA-2 genome segments in pecluviruses causing peanut clump disease in West Africa and India.</title>
        <authorList>
            <person name="Naidu R.A."/>
            <person name="Sawyer S."/>
            <person name="Deom C.M."/>
        </authorList>
    </citation>
    <scope>NUCLEOTIDE SEQUENCE [LARGE SCALE GENOMIC DNA]</scope>
</reference>
<dbReference type="Pfam" id="PF04521">
    <property type="entry name" value="Viral_P18"/>
    <property type="match status" value="1"/>
</dbReference>
<dbReference type="KEGG" id="vg:991108"/>
<evidence type="ECO:0000313" key="2">
    <source>
        <dbReference type="EMBL" id="CAA67587.1"/>
    </source>
</evidence>
<protein>
    <submittedName>
        <fullName evidence="2">15 kDa protein</fullName>
    </submittedName>
</protein>
<evidence type="ECO:0000256" key="1">
    <source>
        <dbReference type="SAM" id="Coils"/>
    </source>
</evidence>
<name>Q82719_9VIRU</name>
<keyword evidence="3" id="KW-1185">Reference proteome</keyword>
<proteinExistence type="predicted"/>
<evidence type="ECO:0000313" key="3">
    <source>
        <dbReference type="Proteomes" id="UP000201150"/>
    </source>
</evidence>
<sequence>MAKSDFFREERKRRVAILGEQAVCKVNGVPGYSCGMPPAVEQVFVPVDNEEEAYMLVFPYDGCCGEKHYKLYNSLADISDDDLKLQCLERQRETLLTNFQKKLKDYDSAIALLSEKFKKLRSKM</sequence>
<dbReference type="GeneID" id="991108"/>
<dbReference type="Proteomes" id="UP000201150">
    <property type="component" value="Genome"/>
</dbReference>
<feature type="coiled-coil region" evidence="1">
    <location>
        <begin position="96"/>
        <end position="123"/>
    </location>
</feature>
<organism evidence="2 3">
    <name type="scientific">Indian peanut clump virus</name>
    <dbReference type="NCBI Taxonomy" id="32629"/>
    <lineage>
        <taxon>Viruses</taxon>
        <taxon>Riboviria</taxon>
        <taxon>Orthornavirae</taxon>
        <taxon>Kitrinoviricota</taxon>
        <taxon>Alsuviricetes</taxon>
        <taxon>Martellivirales</taxon>
        <taxon>Virgaviridae</taxon>
        <taxon>Pecluvirus</taxon>
        <taxon>Pecluvirus indicum</taxon>
    </lineage>
</organism>